<dbReference type="PANTHER" id="PTHR43297">
    <property type="entry name" value="OLIGOPEPTIDE TRANSPORT ATP-BINDING PROTEIN APPD"/>
    <property type="match status" value="1"/>
</dbReference>
<keyword evidence="10" id="KW-1185">Reference proteome</keyword>
<dbReference type="InterPro" id="IPR013563">
    <property type="entry name" value="Oligopep_ABC_C"/>
</dbReference>
<comment type="subcellular location">
    <subcellularLocation>
        <location evidence="1">Cell inner membrane</location>
        <topology evidence="1">Peripheral membrane protein</topology>
    </subcellularLocation>
</comment>
<reference evidence="9 10" key="1">
    <citation type="submission" date="2020-02" db="EMBL/GenBank/DDBJ databases">
        <title>Genome sequence of the type strain CGMCC 1.15528 of Mesorhizobium zhangyense.</title>
        <authorList>
            <person name="Gao J."/>
            <person name="Sun J."/>
        </authorList>
    </citation>
    <scope>NUCLEOTIDE SEQUENCE [LARGE SCALE GENOMIC DNA]</scope>
    <source>
        <strain evidence="9 10">CGMCC 1.15528</strain>
    </source>
</reference>
<dbReference type="CDD" id="cd03257">
    <property type="entry name" value="ABC_NikE_OppD_transporters"/>
    <property type="match status" value="1"/>
</dbReference>
<keyword evidence="7" id="KW-0472">Membrane</keyword>
<dbReference type="GO" id="GO:0016887">
    <property type="term" value="F:ATP hydrolysis activity"/>
    <property type="evidence" value="ECO:0007669"/>
    <property type="project" value="InterPro"/>
</dbReference>
<evidence type="ECO:0000256" key="1">
    <source>
        <dbReference type="ARBA" id="ARBA00004417"/>
    </source>
</evidence>
<comment type="caution">
    <text evidence="9">The sequence shown here is derived from an EMBL/GenBank/DDBJ whole genome shotgun (WGS) entry which is preliminary data.</text>
</comment>
<feature type="domain" description="ABC transporter" evidence="8">
    <location>
        <begin position="6"/>
        <end position="256"/>
    </location>
</feature>
<name>A0A7C9RBU7_9HYPH</name>
<dbReference type="RefSeq" id="WP_165121091.1">
    <property type="nucleotide sequence ID" value="NZ_JAAKZG010000018.1"/>
</dbReference>
<evidence type="ECO:0000256" key="7">
    <source>
        <dbReference type="ARBA" id="ARBA00023136"/>
    </source>
</evidence>
<keyword evidence="6 9" id="KW-0067">ATP-binding</keyword>
<evidence type="ECO:0000256" key="6">
    <source>
        <dbReference type="ARBA" id="ARBA00022840"/>
    </source>
</evidence>
<dbReference type="GO" id="GO:0015833">
    <property type="term" value="P:peptide transport"/>
    <property type="evidence" value="ECO:0007669"/>
    <property type="project" value="InterPro"/>
</dbReference>
<organism evidence="9 10">
    <name type="scientific">Mesorhizobium zhangyense</name>
    <dbReference type="NCBI Taxonomy" id="1776730"/>
    <lineage>
        <taxon>Bacteria</taxon>
        <taxon>Pseudomonadati</taxon>
        <taxon>Pseudomonadota</taxon>
        <taxon>Alphaproteobacteria</taxon>
        <taxon>Hyphomicrobiales</taxon>
        <taxon>Phyllobacteriaceae</taxon>
        <taxon>Mesorhizobium</taxon>
    </lineage>
</organism>
<dbReference type="FunFam" id="3.40.50.300:FF:000016">
    <property type="entry name" value="Oligopeptide ABC transporter ATP-binding component"/>
    <property type="match status" value="1"/>
</dbReference>
<dbReference type="GO" id="GO:0005886">
    <property type="term" value="C:plasma membrane"/>
    <property type="evidence" value="ECO:0007669"/>
    <property type="project" value="UniProtKB-SubCell"/>
</dbReference>
<dbReference type="GO" id="GO:0055085">
    <property type="term" value="P:transmembrane transport"/>
    <property type="evidence" value="ECO:0007669"/>
    <property type="project" value="UniProtKB-ARBA"/>
</dbReference>
<dbReference type="AlphaFoldDB" id="A0A7C9RBU7"/>
<evidence type="ECO:0000256" key="3">
    <source>
        <dbReference type="ARBA" id="ARBA00022448"/>
    </source>
</evidence>
<evidence type="ECO:0000259" key="8">
    <source>
        <dbReference type="PROSITE" id="PS50893"/>
    </source>
</evidence>
<dbReference type="GO" id="GO:0005524">
    <property type="term" value="F:ATP binding"/>
    <property type="evidence" value="ECO:0007669"/>
    <property type="project" value="UniProtKB-KW"/>
</dbReference>
<dbReference type="SUPFAM" id="SSF52540">
    <property type="entry name" value="P-loop containing nucleoside triphosphate hydrolases"/>
    <property type="match status" value="1"/>
</dbReference>
<accession>A0A7C9RBU7</accession>
<comment type="similarity">
    <text evidence="2">Belongs to the ABC transporter superfamily.</text>
</comment>
<evidence type="ECO:0000313" key="9">
    <source>
        <dbReference type="EMBL" id="NGN44719.1"/>
    </source>
</evidence>
<dbReference type="PROSITE" id="PS00211">
    <property type="entry name" value="ABC_TRANSPORTER_1"/>
    <property type="match status" value="1"/>
</dbReference>
<dbReference type="InterPro" id="IPR017871">
    <property type="entry name" value="ABC_transporter-like_CS"/>
</dbReference>
<dbReference type="NCBIfam" id="TIGR01727">
    <property type="entry name" value="oligo_HPY"/>
    <property type="match status" value="1"/>
</dbReference>
<gene>
    <name evidence="9" type="ORF">G6N74_27050</name>
</gene>
<evidence type="ECO:0000256" key="2">
    <source>
        <dbReference type="ARBA" id="ARBA00005417"/>
    </source>
</evidence>
<sequence>MSMPLLEVKDLTVTLSRQDRQIMALDNVSFSIKPGEVLGIVGESGAGKSITGAAIINLLVPPLRRTSGIITLAGERLDTLSPRALRSVRGGRIGFVFQDPMTSLNPVITIGRQLIDTIRTHLRLGRDQARRKAIDWLDRVGLPNPDLTLDRYPHQLSGGMRQRVVIALALCADPVLLIADEPTTALDVSVQAHILQLLRDLHRESGTSMLLITHDLGVIAKMADTVAVFYAGRVAEISPVKELFTRPRHPYTEGLIRATPALTAAGEIQLNPIAGAMPGLGALPNGCGFNPRCPKAQDDCRTIVPPLTQQDLSAFACFHPLERSLVQ</sequence>
<dbReference type="InterPro" id="IPR003439">
    <property type="entry name" value="ABC_transporter-like_ATP-bd"/>
</dbReference>
<dbReference type="Pfam" id="PF08352">
    <property type="entry name" value="oligo_HPY"/>
    <property type="match status" value="1"/>
</dbReference>
<dbReference type="SMART" id="SM00382">
    <property type="entry name" value="AAA"/>
    <property type="match status" value="1"/>
</dbReference>
<dbReference type="PROSITE" id="PS50893">
    <property type="entry name" value="ABC_TRANSPORTER_2"/>
    <property type="match status" value="1"/>
</dbReference>
<evidence type="ECO:0000256" key="4">
    <source>
        <dbReference type="ARBA" id="ARBA00022475"/>
    </source>
</evidence>
<dbReference type="EMBL" id="JAAKZG010000018">
    <property type="protein sequence ID" value="NGN44719.1"/>
    <property type="molecule type" value="Genomic_DNA"/>
</dbReference>
<dbReference type="Pfam" id="PF00005">
    <property type="entry name" value="ABC_tran"/>
    <property type="match status" value="1"/>
</dbReference>
<dbReference type="Gene3D" id="3.40.50.300">
    <property type="entry name" value="P-loop containing nucleotide triphosphate hydrolases"/>
    <property type="match status" value="1"/>
</dbReference>
<evidence type="ECO:0000313" key="10">
    <source>
        <dbReference type="Proteomes" id="UP000481252"/>
    </source>
</evidence>
<dbReference type="Proteomes" id="UP000481252">
    <property type="component" value="Unassembled WGS sequence"/>
</dbReference>
<proteinExistence type="inferred from homology"/>
<dbReference type="InterPro" id="IPR003593">
    <property type="entry name" value="AAA+_ATPase"/>
</dbReference>
<dbReference type="PANTHER" id="PTHR43297:SF2">
    <property type="entry name" value="DIPEPTIDE TRANSPORT ATP-BINDING PROTEIN DPPD"/>
    <property type="match status" value="1"/>
</dbReference>
<dbReference type="InterPro" id="IPR050388">
    <property type="entry name" value="ABC_Ni/Peptide_Import"/>
</dbReference>
<keyword evidence="4" id="KW-1003">Cell membrane</keyword>
<dbReference type="InterPro" id="IPR027417">
    <property type="entry name" value="P-loop_NTPase"/>
</dbReference>
<evidence type="ECO:0000256" key="5">
    <source>
        <dbReference type="ARBA" id="ARBA00022741"/>
    </source>
</evidence>
<keyword evidence="5" id="KW-0547">Nucleotide-binding</keyword>
<protein>
    <submittedName>
        <fullName evidence="9">ABC transporter ATP-binding protein</fullName>
    </submittedName>
</protein>
<keyword evidence="3" id="KW-0813">Transport</keyword>